<dbReference type="EMBL" id="JAHUTI010092211">
    <property type="protein sequence ID" value="MED6262334.1"/>
    <property type="molecule type" value="Genomic_DNA"/>
</dbReference>
<protein>
    <submittedName>
        <fullName evidence="2">Uncharacterized protein</fullName>
    </submittedName>
</protein>
<feature type="region of interest" description="Disordered" evidence="1">
    <location>
        <begin position="1"/>
        <end position="24"/>
    </location>
</feature>
<evidence type="ECO:0000313" key="3">
    <source>
        <dbReference type="Proteomes" id="UP001345963"/>
    </source>
</evidence>
<evidence type="ECO:0000313" key="2">
    <source>
        <dbReference type="EMBL" id="MED6262334.1"/>
    </source>
</evidence>
<proteinExistence type="predicted"/>
<accession>A0ABU7CKG0</accession>
<evidence type="ECO:0000256" key="1">
    <source>
        <dbReference type="SAM" id="MobiDB-lite"/>
    </source>
</evidence>
<feature type="compositionally biased region" description="Polar residues" evidence="1">
    <location>
        <begin position="1"/>
        <end position="14"/>
    </location>
</feature>
<sequence>MTNVTRQSGENTEQVWPWGAGRQKTKDQTSYWAQMVLSGMFSPAGAQEKANVIYLFIKVGNPGTPTVNGINTE</sequence>
<name>A0ABU7CKG0_9TELE</name>
<dbReference type="Proteomes" id="UP001345963">
    <property type="component" value="Unassembled WGS sequence"/>
</dbReference>
<keyword evidence="3" id="KW-1185">Reference proteome</keyword>
<comment type="caution">
    <text evidence="2">The sequence shown here is derived from an EMBL/GenBank/DDBJ whole genome shotgun (WGS) entry which is preliminary data.</text>
</comment>
<organism evidence="2 3">
    <name type="scientific">Ataeniobius toweri</name>
    <dbReference type="NCBI Taxonomy" id="208326"/>
    <lineage>
        <taxon>Eukaryota</taxon>
        <taxon>Metazoa</taxon>
        <taxon>Chordata</taxon>
        <taxon>Craniata</taxon>
        <taxon>Vertebrata</taxon>
        <taxon>Euteleostomi</taxon>
        <taxon>Actinopterygii</taxon>
        <taxon>Neopterygii</taxon>
        <taxon>Teleostei</taxon>
        <taxon>Neoteleostei</taxon>
        <taxon>Acanthomorphata</taxon>
        <taxon>Ovalentaria</taxon>
        <taxon>Atherinomorphae</taxon>
        <taxon>Cyprinodontiformes</taxon>
        <taxon>Goodeidae</taxon>
        <taxon>Ataeniobius</taxon>
    </lineage>
</organism>
<gene>
    <name evidence="2" type="ORF">ATANTOWER_017898</name>
</gene>
<reference evidence="2 3" key="1">
    <citation type="submission" date="2021-07" db="EMBL/GenBank/DDBJ databases">
        <authorList>
            <person name="Palmer J.M."/>
        </authorList>
    </citation>
    <scope>NUCLEOTIDE SEQUENCE [LARGE SCALE GENOMIC DNA]</scope>
    <source>
        <strain evidence="2 3">AT_MEX2019</strain>
        <tissue evidence="2">Muscle</tissue>
    </source>
</reference>